<evidence type="ECO:0000256" key="2">
    <source>
        <dbReference type="SAM" id="Phobius"/>
    </source>
</evidence>
<feature type="region of interest" description="Disordered" evidence="1">
    <location>
        <begin position="70"/>
        <end position="91"/>
    </location>
</feature>
<sequence length="367" mass="42321">MARRSKSNEEGVNLDSLMDALTNVVAVLILVLILVQTEVTNKVQEFFDNLQPATPEEVQASREELAKLQEEKKTREEKLEEEAPSPEQLEEEKRKLALLEKDAQLDESLLAKLDELKKLEEAARAKRDAEQAETSTLQEDIARLEAQLDETPVLAAEPPTEVTIPDSREIPNNAKVYYALVMKERVHFIDPFTPMETFYEVVEENRKDWIRERVRQRGADRYIYDHEKVREAFQGFDFPNGRNQTVEIAHTPTQTRLFLDIIPDAEEGGTPQELLSQPNNPFANILKILARDKDNVLLFRVNPDSFNTYLLARKLADAADVPAGWEIHTWDRYRQRLDEIEVNRLEEPPPRKPDNKPKPPRIGPKLD</sequence>
<dbReference type="RefSeq" id="WP_200389931.1">
    <property type="nucleotide sequence ID" value="NZ_JAENIO010000001.1"/>
</dbReference>
<keyword evidence="4" id="KW-1185">Reference proteome</keyword>
<protein>
    <submittedName>
        <fullName evidence="3">Uncharacterized protein</fullName>
    </submittedName>
</protein>
<gene>
    <name evidence="3" type="ORF">JIN78_00370</name>
</gene>
<keyword evidence="2" id="KW-1133">Transmembrane helix</keyword>
<organism evidence="3 4">
    <name type="scientific">Roseibacillus ishigakijimensis</name>
    <dbReference type="NCBI Taxonomy" id="454146"/>
    <lineage>
        <taxon>Bacteria</taxon>
        <taxon>Pseudomonadati</taxon>
        <taxon>Verrucomicrobiota</taxon>
        <taxon>Verrucomicrobiia</taxon>
        <taxon>Verrucomicrobiales</taxon>
        <taxon>Verrucomicrobiaceae</taxon>
        <taxon>Roseibacillus</taxon>
    </lineage>
</organism>
<dbReference type="AlphaFoldDB" id="A0A934RMQ8"/>
<dbReference type="EMBL" id="JAENIO010000001">
    <property type="protein sequence ID" value="MBK1832497.1"/>
    <property type="molecule type" value="Genomic_DNA"/>
</dbReference>
<reference evidence="3" key="1">
    <citation type="submission" date="2021-01" db="EMBL/GenBank/DDBJ databases">
        <title>Modified the classification status of verrucomicrobia.</title>
        <authorList>
            <person name="Feng X."/>
        </authorList>
    </citation>
    <scope>NUCLEOTIDE SEQUENCE</scope>
    <source>
        <strain evidence="3">KCTC 12986</strain>
    </source>
</reference>
<dbReference type="Proteomes" id="UP000604083">
    <property type="component" value="Unassembled WGS sequence"/>
</dbReference>
<evidence type="ECO:0000313" key="3">
    <source>
        <dbReference type="EMBL" id="MBK1832497.1"/>
    </source>
</evidence>
<keyword evidence="2" id="KW-0812">Transmembrane</keyword>
<feature type="transmembrane region" description="Helical" evidence="2">
    <location>
        <begin position="12"/>
        <end position="35"/>
    </location>
</feature>
<evidence type="ECO:0000313" key="4">
    <source>
        <dbReference type="Proteomes" id="UP000604083"/>
    </source>
</evidence>
<accession>A0A934RMQ8</accession>
<feature type="compositionally biased region" description="Acidic residues" evidence="1">
    <location>
        <begin position="79"/>
        <end position="90"/>
    </location>
</feature>
<keyword evidence="2" id="KW-0472">Membrane</keyword>
<feature type="region of interest" description="Disordered" evidence="1">
    <location>
        <begin position="341"/>
        <end position="367"/>
    </location>
</feature>
<name>A0A934RMQ8_9BACT</name>
<feature type="compositionally biased region" description="Basic and acidic residues" evidence="1">
    <location>
        <begin position="341"/>
        <end position="357"/>
    </location>
</feature>
<proteinExistence type="predicted"/>
<comment type="caution">
    <text evidence="3">The sequence shown here is derived from an EMBL/GenBank/DDBJ whole genome shotgun (WGS) entry which is preliminary data.</text>
</comment>
<evidence type="ECO:0000256" key="1">
    <source>
        <dbReference type="SAM" id="MobiDB-lite"/>
    </source>
</evidence>